<feature type="transmembrane region" description="Helical" evidence="6">
    <location>
        <begin position="14"/>
        <end position="35"/>
    </location>
</feature>
<dbReference type="GO" id="GO:0043165">
    <property type="term" value="P:Gram-negative-bacterium-type cell outer membrane assembly"/>
    <property type="evidence" value="ECO:0007669"/>
    <property type="project" value="InterPro"/>
</dbReference>
<proteinExistence type="predicted"/>
<dbReference type="RefSeq" id="WP_173291843.1">
    <property type="nucleotide sequence ID" value="NZ_AP021888.1"/>
</dbReference>
<evidence type="ECO:0000256" key="2">
    <source>
        <dbReference type="ARBA" id="ARBA00023136"/>
    </source>
</evidence>
<protein>
    <recommendedName>
        <fullName evidence="9">LPS-assembly lipoprotein LptE</fullName>
    </recommendedName>
</protein>
<dbReference type="GO" id="GO:0001530">
    <property type="term" value="F:lipopolysaccharide binding"/>
    <property type="evidence" value="ECO:0007669"/>
    <property type="project" value="TreeGrafter"/>
</dbReference>
<dbReference type="Proteomes" id="UP000501466">
    <property type="component" value="Chromosome"/>
</dbReference>
<sequence>MLNNLQNRPKTNQAWLVLGVFWVFLGLLSGCGFHLKGLNQVGTMSFQTVKLSAASGVRADLVNALTQQLKMSGVEVVDGLAQAELEIRLSPTQTQASRTSLTAQGDTASELIKLSQPFSAWQVADNTLVVEATASSFRDRRLDSAAALAANQELKSLQKQMVQEVALQMIDRISRASARANANAESKKVPATQ</sequence>
<keyword evidence="1" id="KW-0732">Signal</keyword>
<dbReference type="KEGG" id="tzo:THMIRHAT_18370"/>
<keyword evidence="4" id="KW-0998">Cell outer membrane</keyword>
<dbReference type="GO" id="GO:1990351">
    <property type="term" value="C:transporter complex"/>
    <property type="evidence" value="ECO:0007669"/>
    <property type="project" value="TreeGrafter"/>
</dbReference>
<evidence type="ECO:0000313" key="7">
    <source>
        <dbReference type="EMBL" id="BBP44091.1"/>
    </source>
</evidence>
<dbReference type="GO" id="GO:0015920">
    <property type="term" value="P:lipopolysaccharide transport"/>
    <property type="evidence" value="ECO:0007669"/>
    <property type="project" value="TreeGrafter"/>
</dbReference>
<dbReference type="EMBL" id="AP021888">
    <property type="protein sequence ID" value="BBP44091.1"/>
    <property type="molecule type" value="Genomic_DNA"/>
</dbReference>
<name>A0A6F8PPP1_9GAMM</name>
<keyword evidence="2 6" id="KW-0472">Membrane</keyword>
<evidence type="ECO:0000256" key="3">
    <source>
        <dbReference type="ARBA" id="ARBA00023139"/>
    </source>
</evidence>
<organism evidence="7 8">
    <name type="scientific">Thiosulfativibrio zosterae</name>
    <dbReference type="NCBI Taxonomy" id="2675053"/>
    <lineage>
        <taxon>Bacteria</taxon>
        <taxon>Pseudomonadati</taxon>
        <taxon>Pseudomonadota</taxon>
        <taxon>Gammaproteobacteria</taxon>
        <taxon>Thiotrichales</taxon>
        <taxon>Piscirickettsiaceae</taxon>
        <taxon>Thiosulfativibrio</taxon>
    </lineage>
</organism>
<dbReference type="InterPro" id="IPR007485">
    <property type="entry name" value="LPS_assembly_LptE"/>
</dbReference>
<evidence type="ECO:0000256" key="1">
    <source>
        <dbReference type="ARBA" id="ARBA00022729"/>
    </source>
</evidence>
<evidence type="ECO:0000313" key="8">
    <source>
        <dbReference type="Proteomes" id="UP000501466"/>
    </source>
</evidence>
<dbReference type="PANTHER" id="PTHR38098:SF1">
    <property type="entry name" value="LPS-ASSEMBLY LIPOPROTEIN LPTE"/>
    <property type="match status" value="1"/>
</dbReference>
<gene>
    <name evidence="7" type="ORF">THMIRHAT_18370</name>
</gene>
<evidence type="ECO:0000256" key="6">
    <source>
        <dbReference type="SAM" id="Phobius"/>
    </source>
</evidence>
<keyword evidence="5" id="KW-0449">Lipoprotein</keyword>
<keyword evidence="3" id="KW-0564">Palmitate</keyword>
<dbReference type="AlphaFoldDB" id="A0A6F8PPP1"/>
<accession>A0A6F8PPP1</accession>
<keyword evidence="6" id="KW-1133">Transmembrane helix</keyword>
<evidence type="ECO:0000256" key="5">
    <source>
        <dbReference type="ARBA" id="ARBA00023288"/>
    </source>
</evidence>
<dbReference type="GO" id="GO:0019867">
    <property type="term" value="C:outer membrane"/>
    <property type="evidence" value="ECO:0007669"/>
    <property type="project" value="InterPro"/>
</dbReference>
<keyword evidence="8" id="KW-1185">Reference proteome</keyword>
<reference evidence="8" key="1">
    <citation type="submission" date="2019-11" db="EMBL/GenBank/DDBJ databases">
        <title>Isolation and characterization of two novel species in the genus Thiomicrorhabdus.</title>
        <authorList>
            <person name="Mochizuki J."/>
            <person name="Kojima H."/>
            <person name="Fukui M."/>
        </authorList>
    </citation>
    <scope>NUCLEOTIDE SEQUENCE [LARGE SCALE GENOMIC DNA]</scope>
    <source>
        <strain evidence="8">AkT22</strain>
    </source>
</reference>
<dbReference type="Gene3D" id="3.30.160.150">
    <property type="entry name" value="Lipoprotein like domain"/>
    <property type="match status" value="1"/>
</dbReference>
<evidence type="ECO:0008006" key="9">
    <source>
        <dbReference type="Google" id="ProtNLM"/>
    </source>
</evidence>
<dbReference type="PANTHER" id="PTHR38098">
    <property type="entry name" value="LPS-ASSEMBLY LIPOPROTEIN LPTE"/>
    <property type="match status" value="1"/>
</dbReference>
<evidence type="ECO:0000256" key="4">
    <source>
        <dbReference type="ARBA" id="ARBA00023237"/>
    </source>
</evidence>
<keyword evidence="6" id="KW-0812">Transmembrane</keyword>